<reference evidence="7" key="1">
    <citation type="journal article" date="2018" name="PLoS Negl. Trop. Dis.">
        <title>An insight into the salivary gland and fat body transcriptome of Panstrongylus lignarius (Hemiptera: Heteroptera), the main vector of Chagas disease in Peru.</title>
        <authorList>
            <person name="Nevoa J.C."/>
            <person name="Mendes M.T."/>
            <person name="da Silva M.V."/>
            <person name="Soares S.C."/>
            <person name="Oliveira C.J.F."/>
            <person name="Ribeiro J.M.C."/>
        </authorList>
    </citation>
    <scope>NUCLEOTIDE SEQUENCE</scope>
</reference>
<accession>A0A224XCB1</accession>
<dbReference type="Gene3D" id="3.60.21.10">
    <property type="match status" value="1"/>
</dbReference>
<evidence type="ECO:0000259" key="6">
    <source>
        <dbReference type="Pfam" id="PF16656"/>
    </source>
</evidence>
<proteinExistence type="inferred from homology"/>
<evidence type="ECO:0000256" key="3">
    <source>
        <dbReference type="RuleBase" id="RU361203"/>
    </source>
</evidence>
<dbReference type="PANTHER" id="PTHR45867">
    <property type="entry name" value="PURPLE ACID PHOSPHATASE"/>
    <property type="match status" value="1"/>
</dbReference>
<evidence type="ECO:0000259" key="5">
    <source>
        <dbReference type="Pfam" id="PF14008"/>
    </source>
</evidence>
<dbReference type="InterPro" id="IPR015914">
    <property type="entry name" value="PAPs_N"/>
</dbReference>
<evidence type="ECO:0000256" key="1">
    <source>
        <dbReference type="ARBA" id="ARBA00022729"/>
    </source>
</evidence>
<name>A0A224XCB1_9HEMI</name>
<keyword evidence="2" id="KW-0325">Glycoprotein</keyword>
<dbReference type="EMBL" id="GFTR01006360">
    <property type="protein sequence ID" value="JAW10066.1"/>
    <property type="molecule type" value="Transcribed_RNA"/>
</dbReference>
<keyword evidence="3" id="KW-0378">Hydrolase</keyword>
<dbReference type="InterPro" id="IPR008963">
    <property type="entry name" value="Purple_acid_Pase-like_N"/>
</dbReference>
<organism evidence="7">
    <name type="scientific">Panstrongylus lignarius</name>
    <dbReference type="NCBI Taxonomy" id="156445"/>
    <lineage>
        <taxon>Eukaryota</taxon>
        <taxon>Metazoa</taxon>
        <taxon>Ecdysozoa</taxon>
        <taxon>Arthropoda</taxon>
        <taxon>Hexapoda</taxon>
        <taxon>Insecta</taxon>
        <taxon>Pterygota</taxon>
        <taxon>Neoptera</taxon>
        <taxon>Paraneoptera</taxon>
        <taxon>Hemiptera</taxon>
        <taxon>Heteroptera</taxon>
        <taxon>Panheteroptera</taxon>
        <taxon>Cimicomorpha</taxon>
        <taxon>Reduviidae</taxon>
        <taxon>Triatominae</taxon>
        <taxon>Panstrongylus</taxon>
    </lineage>
</organism>
<dbReference type="InterPro" id="IPR025733">
    <property type="entry name" value="PAPs_C"/>
</dbReference>
<dbReference type="GO" id="GO:0003993">
    <property type="term" value="F:acid phosphatase activity"/>
    <property type="evidence" value="ECO:0007669"/>
    <property type="project" value="UniProtKB-EC"/>
</dbReference>
<evidence type="ECO:0000256" key="2">
    <source>
        <dbReference type="ARBA" id="ARBA00023180"/>
    </source>
</evidence>
<dbReference type="AlphaFoldDB" id="A0A224XCB1"/>
<dbReference type="Pfam" id="PF16656">
    <property type="entry name" value="Pur_ac_phosph_N"/>
    <property type="match status" value="1"/>
</dbReference>
<feature type="domain" description="Purple acid phosphatase C-terminal" evidence="5">
    <location>
        <begin position="372"/>
        <end position="433"/>
    </location>
</feature>
<dbReference type="InterPro" id="IPR041792">
    <property type="entry name" value="MPP_PAP"/>
</dbReference>
<keyword evidence="1 3" id="KW-0732">Signal</keyword>
<dbReference type="PANTHER" id="PTHR45867:SF3">
    <property type="entry name" value="ACID PHOSPHATASE TYPE 7"/>
    <property type="match status" value="1"/>
</dbReference>
<dbReference type="InterPro" id="IPR029052">
    <property type="entry name" value="Metallo-depent_PP-like"/>
</dbReference>
<feature type="signal peptide" evidence="3">
    <location>
        <begin position="1"/>
        <end position="19"/>
    </location>
</feature>
<evidence type="ECO:0000259" key="4">
    <source>
        <dbReference type="Pfam" id="PF00149"/>
    </source>
</evidence>
<dbReference type="SUPFAM" id="SSF56300">
    <property type="entry name" value="Metallo-dependent phosphatases"/>
    <property type="match status" value="1"/>
</dbReference>
<dbReference type="GO" id="GO:0046872">
    <property type="term" value="F:metal ion binding"/>
    <property type="evidence" value="ECO:0007669"/>
    <property type="project" value="InterPro"/>
</dbReference>
<dbReference type="InterPro" id="IPR004843">
    <property type="entry name" value="Calcineurin-like_PHP"/>
</dbReference>
<comment type="similarity">
    <text evidence="3">Belongs to the metallophosphoesterase superfamily. Purple acid phosphatase family.</text>
</comment>
<dbReference type="CDD" id="cd00839">
    <property type="entry name" value="MPP_PAPs"/>
    <property type="match status" value="1"/>
</dbReference>
<sequence>MKFYISILVVLFCINLIDGLEENNLKKKSKKKHSEILMYQPEQIHIAYGEKVDEIVITWSTFNATSNSVVEYGIDELTDKVEGNSKKFVDGGKEKRSQYIHRVGLTNLKPLTKYVYHCGSDLGWSEEFWFKTVDSTESWSPSLAVYGDLGNINARSLPRLQEETQRHVYDAILHVGDFAYDMKDRNGEVGDEFMRQIQPIAAYVPYMVSPGNHEHAYNFSHYRERFSMPGPYESLFYSFDLGPAHFISINTEAYYFLEYGLKLLTKQYYWLIDDLTKANLPENRQKRPWIITYGHKPMYCSNYYKDDCKMFSSRVRTGLPLMEWFGLEDLFYQYGVDLEIWAHEHSYERLWPIYNYQVKNGSLEQPYVNPEAPVHIITGSAGCKEFTSNFTRHPKPWSAFRTIEYGYTRLQVLNASHLHIEQVAVDKEGEIIDDVWVVKNKPRTYKKENKEKH</sequence>
<dbReference type="Pfam" id="PF14008">
    <property type="entry name" value="Metallophos_C"/>
    <property type="match status" value="1"/>
</dbReference>
<feature type="domain" description="Purple acid phosphatase N-terminal" evidence="6">
    <location>
        <begin position="41"/>
        <end position="132"/>
    </location>
</feature>
<dbReference type="EC" id="3.1.3.2" evidence="3"/>
<dbReference type="Pfam" id="PF00149">
    <property type="entry name" value="Metallophos"/>
    <property type="match status" value="1"/>
</dbReference>
<evidence type="ECO:0000313" key="7">
    <source>
        <dbReference type="EMBL" id="JAW10066.1"/>
    </source>
</evidence>
<protein>
    <recommendedName>
        <fullName evidence="3">Purple acid phosphatase</fullName>
        <ecNumber evidence="3">3.1.3.2</ecNumber>
    </recommendedName>
</protein>
<feature type="chain" id="PRO_5011825447" description="Purple acid phosphatase" evidence="3">
    <location>
        <begin position="20"/>
        <end position="453"/>
    </location>
</feature>
<dbReference type="SUPFAM" id="SSF49363">
    <property type="entry name" value="Purple acid phosphatase, N-terminal domain"/>
    <property type="match status" value="1"/>
</dbReference>
<comment type="catalytic activity">
    <reaction evidence="3">
        <text>a phosphate monoester + H2O = an alcohol + phosphate</text>
        <dbReference type="Rhea" id="RHEA:15017"/>
        <dbReference type="ChEBI" id="CHEBI:15377"/>
        <dbReference type="ChEBI" id="CHEBI:30879"/>
        <dbReference type="ChEBI" id="CHEBI:43474"/>
        <dbReference type="ChEBI" id="CHEBI:67140"/>
        <dbReference type="EC" id="3.1.3.2"/>
    </reaction>
</comment>
<feature type="domain" description="Calcineurin-like phosphoesterase" evidence="4">
    <location>
        <begin position="143"/>
        <end position="347"/>
    </location>
</feature>
<dbReference type="Gene3D" id="2.60.40.380">
    <property type="entry name" value="Purple acid phosphatase-like, N-terminal"/>
    <property type="match status" value="1"/>
</dbReference>